<dbReference type="EMBL" id="SACL01000001">
    <property type="protein sequence ID" value="RVT98984.1"/>
    <property type="molecule type" value="Genomic_DNA"/>
</dbReference>
<comment type="subcellular location">
    <subcellularLocation>
        <location evidence="1">Cell membrane</location>
        <topology evidence="1">Multi-pass membrane protein</topology>
    </subcellularLocation>
</comment>
<dbReference type="Proteomes" id="UP000282957">
    <property type="component" value="Unassembled WGS sequence"/>
</dbReference>
<dbReference type="GO" id="GO:0005524">
    <property type="term" value="F:ATP binding"/>
    <property type="evidence" value="ECO:0007669"/>
    <property type="project" value="UniProtKB-KW"/>
</dbReference>
<organism evidence="10 11">
    <name type="scientific">Rhodovarius crocodyli</name>
    <dbReference type="NCBI Taxonomy" id="1979269"/>
    <lineage>
        <taxon>Bacteria</taxon>
        <taxon>Pseudomonadati</taxon>
        <taxon>Pseudomonadota</taxon>
        <taxon>Alphaproteobacteria</taxon>
        <taxon>Acetobacterales</taxon>
        <taxon>Roseomonadaceae</taxon>
        <taxon>Rhodovarius</taxon>
    </lineage>
</organism>
<dbReference type="Gene3D" id="1.20.1560.10">
    <property type="entry name" value="ABC transporter type 1, transmembrane domain"/>
    <property type="match status" value="1"/>
</dbReference>
<evidence type="ECO:0000313" key="10">
    <source>
        <dbReference type="EMBL" id="RVT98984.1"/>
    </source>
</evidence>
<feature type="transmembrane region" description="Helical" evidence="7">
    <location>
        <begin position="168"/>
        <end position="189"/>
    </location>
</feature>
<sequence>MAEAGQFDRAAAKAGRKLLGQELRRLGGRAWLPVVLGLAVAGAGIAQAWLLASLVAGLLGLGTGGWPELIGAAALALLAAALVSAQEIAQGAAGRAARAGLRARVFAALLAAGPADGRAAGEKASLAVEQVEALDGYFSRWLPAALLALMVPAGIIVAVWVFDWVSGLVLLVMGMLVPVFMAVAGIGAARASRRQFDALARLSGRFTDRIRGLSTLVQFNRAEDEAVALGAAAEELRTRTMRVLRVAFLSSGGLELLAAGTLAYLAWRHGSLLGHNHPDAVTALWCILVVPAFFQPLRNFSAAYHEAQSARGAAAALAPLLADAAPQGLALEKVPPLVALSCADVKLNYAAGRPPALDGLSFSLPAGETLLLAGASGSGKSSLLALLLGFRRPDAGRIAINGQDITRLRPAELRRMVAHVGQRPHIFAGTIAENIAFARPEAGRAAIEAAAEAAQVLAFTDHLPLGLDTPVGEGGHGLSGGQAQRVGLARAFLREAPLVLLDEPTASLDPGTEGIVLEAIRKLCMGRTAIVATHSAAALRGLPGRVLVLENGRASGRRAAAGE</sequence>
<dbReference type="OrthoDB" id="5288404at2"/>
<evidence type="ECO:0000259" key="9">
    <source>
        <dbReference type="PROSITE" id="PS50929"/>
    </source>
</evidence>
<dbReference type="InterPro" id="IPR014216">
    <property type="entry name" value="ABC_transptr_CydD"/>
</dbReference>
<keyword evidence="11" id="KW-1185">Reference proteome</keyword>
<reference evidence="10 11" key="1">
    <citation type="submission" date="2019-01" db="EMBL/GenBank/DDBJ databases">
        <authorList>
            <person name="Chen W.-M."/>
        </authorList>
    </citation>
    <scope>NUCLEOTIDE SEQUENCE [LARGE SCALE GENOMIC DNA]</scope>
    <source>
        <strain evidence="10 11">CCP-6</strain>
    </source>
</reference>
<evidence type="ECO:0000313" key="11">
    <source>
        <dbReference type="Proteomes" id="UP000282957"/>
    </source>
</evidence>
<feature type="transmembrane region" description="Helical" evidence="7">
    <location>
        <begin position="65"/>
        <end position="85"/>
    </location>
</feature>
<dbReference type="NCBIfam" id="TIGR02857">
    <property type="entry name" value="CydD"/>
    <property type="match status" value="1"/>
</dbReference>
<evidence type="ECO:0000256" key="4">
    <source>
        <dbReference type="ARBA" id="ARBA00022840"/>
    </source>
</evidence>
<evidence type="ECO:0000256" key="5">
    <source>
        <dbReference type="ARBA" id="ARBA00022989"/>
    </source>
</evidence>
<dbReference type="InterPro" id="IPR017871">
    <property type="entry name" value="ABC_transporter-like_CS"/>
</dbReference>
<dbReference type="GO" id="GO:0042883">
    <property type="term" value="P:cysteine transport"/>
    <property type="evidence" value="ECO:0007669"/>
    <property type="project" value="InterPro"/>
</dbReference>
<dbReference type="PROSITE" id="PS00211">
    <property type="entry name" value="ABC_TRANSPORTER_1"/>
    <property type="match status" value="1"/>
</dbReference>
<evidence type="ECO:0000256" key="7">
    <source>
        <dbReference type="SAM" id="Phobius"/>
    </source>
</evidence>
<dbReference type="GO" id="GO:0034040">
    <property type="term" value="F:ATPase-coupled lipid transmembrane transporter activity"/>
    <property type="evidence" value="ECO:0007669"/>
    <property type="project" value="TreeGrafter"/>
</dbReference>
<dbReference type="InterPro" id="IPR027417">
    <property type="entry name" value="P-loop_NTPase"/>
</dbReference>
<feature type="transmembrane region" description="Helical" evidence="7">
    <location>
        <begin position="30"/>
        <end position="59"/>
    </location>
</feature>
<evidence type="ECO:0000259" key="8">
    <source>
        <dbReference type="PROSITE" id="PS50893"/>
    </source>
</evidence>
<keyword evidence="6 7" id="KW-0472">Membrane</keyword>
<feature type="domain" description="ABC transmembrane type-1" evidence="9">
    <location>
        <begin position="31"/>
        <end position="309"/>
    </location>
</feature>
<dbReference type="InterPro" id="IPR036640">
    <property type="entry name" value="ABC1_TM_sf"/>
</dbReference>
<dbReference type="SUPFAM" id="SSF90123">
    <property type="entry name" value="ABC transporter transmembrane region"/>
    <property type="match status" value="1"/>
</dbReference>
<keyword evidence="2 7" id="KW-0812">Transmembrane</keyword>
<protein>
    <submittedName>
        <fullName evidence="10">Thiol reductant ABC exporter subunit CydD</fullName>
    </submittedName>
</protein>
<name>A0A437MMW2_9PROT</name>
<dbReference type="InterPro" id="IPR003439">
    <property type="entry name" value="ABC_transporter-like_ATP-bd"/>
</dbReference>
<dbReference type="GO" id="GO:0005886">
    <property type="term" value="C:plasma membrane"/>
    <property type="evidence" value="ECO:0007669"/>
    <property type="project" value="UniProtKB-SubCell"/>
</dbReference>
<dbReference type="GO" id="GO:0140359">
    <property type="term" value="F:ABC-type transporter activity"/>
    <property type="evidence" value="ECO:0007669"/>
    <property type="project" value="InterPro"/>
</dbReference>
<evidence type="ECO:0000256" key="2">
    <source>
        <dbReference type="ARBA" id="ARBA00022692"/>
    </source>
</evidence>
<comment type="caution">
    <text evidence="10">The sequence shown here is derived from an EMBL/GenBank/DDBJ whole genome shotgun (WGS) entry which is preliminary data.</text>
</comment>
<feature type="transmembrane region" description="Helical" evidence="7">
    <location>
        <begin position="279"/>
        <end position="297"/>
    </location>
</feature>
<dbReference type="SMART" id="SM00382">
    <property type="entry name" value="AAA"/>
    <property type="match status" value="1"/>
</dbReference>
<dbReference type="InterPro" id="IPR039421">
    <property type="entry name" value="Type_1_exporter"/>
</dbReference>
<feature type="domain" description="ABC transporter" evidence="8">
    <location>
        <begin position="340"/>
        <end position="562"/>
    </location>
</feature>
<keyword evidence="3" id="KW-0547">Nucleotide-binding</keyword>
<accession>A0A437MMW2</accession>
<proteinExistence type="predicted"/>
<feature type="transmembrane region" description="Helical" evidence="7">
    <location>
        <begin position="246"/>
        <end position="267"/>
    </location>
</feature>
<gene>
    <name evidence="10" type="primary">cydD</name>
    <name evidence="10" type="ORF">EOD42_02415</name>
</gene>
<dbReference type="InterPro" id="IPR003593">
    <property type="entry name" value="AAA+_ATPase"/>
</dbReference>
<dbReference type="Pfam" id="PF00005">
    <property type="entry name" value="ABC_tran"/>
    <property type="match status" value="1"/>
</dbReference>
<evidence type="ECO:0000256" key="1">
    <source>
        <dbReference type="ARBA" id="ARBA00004651"/>
    </source>
</evidence>
<dbReference type="PROSITE" id="PS50929">
    <property type="entry name" value="ABC_TM1F"/>
    <property type="match status" value="1"/>
</dbReference>
<keyword evidence="4" id="KW-0067">ATP-binding</keyword>
<dbReference type="PROSITE" id="PS50893">
    <property type="entry name" value="ABC_TRANSPORTER_2"/>
    <property type="match status" value="1"/>
</dbReference>
<dbReference type="PANTHER" id="PTHR24221">
    <property type="entry name" value="ATP-BINDING CASSETTE SUB-FAMILY B"/>
    <property type="match status" value="1"/>
</dbReference>
<dbReference type="Gene3D" id="3.40.50.300">
    <property type="entry name" value="P-loop containing nucleotide triphosphate hydrolases"/>
    <property type="match status" value="1"/>
</dbReference>
<evidence type="ECO:0000256" key="6">
    <source>
        <dbReference type="ARBA" id="ARBA00023136"/>
    </source>
</evidence>
<dbReference type="AlphaFoldDB" id="A0A437MMW2"/>
<dbReference type="Pfam" id="PF00664">
    <property type="entry name" value="ABC_membrane"/>
    <property type="match status" value="1"/>
</dbReference>
<evidence type="ECO:0000256" key="3">
    <source>
        <dbReference type="ARBA" id="ARBA00022741"/>
    </source>
</evidence>
<dbReference type="CDD" id="cd03228">
    <property type="entry name" value="ABCC_MRP_Like"/>
    <property type="match status" value="1"/>
</dbReference>
<dbReference type="CDD" id="cd18584">
    <property type="entry name" value="ABC_6TM_AarD_CydD"/>
    <property type="match status" value="1"/>
</dbReference>
<dbReference type="SUPFAM" id="SSF52540">
    <property type="entry name" value="P-loop containing nucleoside triphosphate hydrolases"/>
    <property type="match status" value="1"/>
</dbReference>
<dbReference type="GO" id="GO:0016887">
    <property type="term" value="F:ATP hydrolysis activity"/>
    <property type="evidence" value="ECO:0007669"/>
    <property type="project" value="InterPro"/>
</dbReference>
<dbReference type="InterPro" id="IPR011527">
    <property type="entry name" value="ABC1_TM_dom"/>
</dbReference>
<dbReference type="PANTHER" id="PTHR24221:SF261">
    <property type="entry name" value="GLUTATHIONE_L-CYSTEINE TRANSPORT SYSTEM ATP-BINDING_PERMEASE PROTEIN CYDD"/>
    <property type="match status" value="1"/>
</dbReference>
<keyword evidence="5 7" id="KW-1133">Transmembrane helix</keyword>
<feature type="transmembrane region" description="Helical" evidence="7">
    <location>
        <begin position="141"/>
        <end position="162"/>
    </location>
</feature>